<dbReference type="InterPro" id="IPR017970">
    <property type="entry name" value="Homeobox_CS"/>
</dbReference>
<dbReference type="GO" id="GO:0000981">
    <property type="term" value="F:DNA-binding transcription factor activity, RNA polymerase II-specific"/>
    <property type="evidence" value="ECO:0007669"/>
    <property type="project" value="InterPro"/>
</dbReference>
<dbReference type="Proteomes" id="UP000311919">
    <property type="component" value="Unassembled WGS sequence"/>
</dbReference>
<dbReference type="AlphaFoldDB" id="A0A4Z2DMX8"/>
<dbReference type="OrthoDB" id="6159439at2759"/>
<dbReference type="PANTHER" id="PTHR24339">
    <property type="entry name" value="HOMEOBOX PROTEIN EMX-RELATED"/>
    <property type="match status" value="1"/>
</dbReference>
<evidence type="ECO:0000256" key="6">
    <source>
        <dbReference type="RuleBase" id="RU000682"/>
    </source>
</evidence>
<feature type="compositionally biased region" description="Low complexity" evidence="7">
    <location>
        <begin position="306"/>
        <end position="315"/>
    </location>
</feature>
<dbReference type="SMART" id="SM00389">
    <property type="entry name" value="HOX"/>
    <property type="match status" value="1"/>
</dbReference>
<dbReference type="InterPro" id="IPR001356">
    <property type="entry name" value="HD"/>
</dbReference>
<feature type="region of interest" description="Disordered" evidence="7">
    <location>
        <begin position="492"/>
        <end position="532"/>
    </location>
</feature>
<keyword evidence="3 5" id="KW-0371">Homeobox</keyword>
<gene>
    <name evidence="9" type="ORF">EWB00_010610</name>
</gene>
<dbReference type="InterPro" id="IPR050877">
    <property type="entry name" value="EMX-VAX-Noto_Homeobox_TFs"/>
</dbReference>
<dbReference type="GO" id="GO:0005634">
    <property type="term" value="C:nucleus"/>
    <property type="evidence" value="ECO:0007669"/>
    <property type="project" value="UniProtKB-SubCell"/>
</dbReference>
<organism evidence="9 10">
    <name type="scientific">Schistosoma japonicum</name>
    <name type="common">Blood fluke</name>
    <dbReference type="NCBI Taxonomy" id="6182"/>
    <lineage>
        <taxon>Eukaryota</taxon>
        <taxon>Metazoa</taxon>
        <taxon>Spiralia</taxon>
        <taxon>Lophotrochozoa</taxon>
        <taxon>Platyhelminthes</taxon>
        <taxon>Trematoda</taxon>
        <taxon>Digenea</taxon>
        <taxon>Strigeidida</taxon>
        <taxon>Schistosomatoidea</taxon>
        <taxon>Schistosomatidae</taxon>
        <taxon>Schistosoma</taxon>
    </lineage>
</organism>
<evidence type="ECO:0000259" key="8">
    <source>
        <dbReference type="PROSITE" id="PS50071"/>
    </source>
</evidence>
<dbReference type="InterPro" id="IPR009057">
    <property type="entry name" value="Homeodomain-like_sf"/>
</dbReference>
<dbReference type="PANTHER" id="PTHR24339:SF28">
    <property type="entry name" value="E5-RELATED"/>
    <property type="match status" value="1"/>
</dbReference>
<dbReference type="PROSITE" id="PS00027">
    <property type="entry name" value="HOMEOBOX_1"/>
    <property type="match status" value="1"/>
</dbReference>
<feature type="domain" description="Homeobox" evidence="8">
    <location>
        <begin position="418"/>
        <end position="478"/>
    </location>
</feature>
<evidence type="ECO:0000256" key="2">
    <source>
        <dbReference type="ARBA" id="ARBA00023125"/>
    </source>
</evidence>
<feature type="compositionally biased region" description="Acidic residues" evidence="7">
    <location>
        <begin position="501"/>
        <end position="522"/>
    </location>
</feature>
<name>A0A4Z2DMX8_SCHJA</name>
<reference evidence="9 10" key="1">
    <citation type="submission" date="2019-03" db="EMBL/GenBank/DDBJ databases">
        <title>An improved genome assembly of the fluke Schistosoma japonicum.</title>
        <authorList>
            <person name="Hu W."/>
            <person name="Luo F."/>
            <person name="Yin M."/>
            <person name="Mo X."/>
            <person name="Sun C."/>
            <person name="Wu Q."/>
            <person name="Zhu B."/>
            <person name="Xiang M."/>
            <person name="Wang J."/>
            <person name="Wang Y."/>
            <person name="Zhang T."/>
            <person name="Xu B."/>
            <person name="Zheng H."/>
            <person name="Feng Z."/>
        </authorList>
    </citation>
    <scope>NUCLEOTIDE SEQUENCE [LARGE SCALE GENOMIC DNA]</scope>
    <source>
        <strain evidence="9">HuSjv2</strain>
        <tissue evidence="9">Worms</tissue>
    </source>
</reference>
<feature type="DNA-binding region" description="Homeobox" evidence="5">
    <location>
        <begin position="420"/>
        <end position="479"/>
    </location>
</feature>
<keyword evidence="4 5" id="KW-0539">Nucleus</keyword>
<dbReference type="CDD" id="cd00086">
    <property type="entry name" value="homeodomain"/>
    <property type="match status" value="1"/>
</dbReference>
<keyword evidence="10" id="KW-1185">Reference proteome</keyword>
<sequence length="706" mass="79927">MSGFSVADLIKPTLTSLNTSKEKLSNKEAKRKNLIEKNTQQSINTVIINSGDNNIHAVNSYEEHKKHVHRTNSIRNHSVKKSRTENNCMNIPFNVVSGSEIASNSFHYTSQINYDTNNIKSNKCNNTEKHNELLSPMMCTQPMNAIGNLSNGEMIIQPIINTYSEGLLNSVSSQQVVSNDSTFLSDIISSSSPLCTIQTSGSFGHSTDEQLQILLKLHNLFGITGLNKVSLNSIDSISSNTVDNKFCNQLFPNSNELIPTQNSFSQNDSSIQVNPFPEMILPLSSSDMISVVMNSMLTKERTEEISSSTSPSSSSHQTYSNHPHYHNYHHYNHQQQQAQLHHQQPTEINSQLTIANRNLLIANILKSRFLLDNNCGQNIFPELNEVVKFDNSSLSLSCYDNFIKNSLSRNVSMTSDNRKPKRIRTAFSPAQLFQLESAFEKNHYVVGQERKDLASDLNLTETQVKVWFQNRRTKYKRLHTDGKDILSEFSSKDQRSLSLENMDEEDEDNCDDNDGESNDVEDNVINGEDKEGKKDNLLIESIHSNQLNINDCGDNDVHGKVINEENNSNQRNIKFTHKNFPKHDISKSSKGLCNNPFSIQNHQSLTETKQLNPSKECQQYLISTKATNHIGDQKINDLSDKSKLQSDYTKYSWNFFKQIHDDLMIDNETKQNQSSISHSSQHLLNSVIGHINQNLNHLQHSCSQTL</sequence>
<dbReference type="Gene3D" id="1.10.10.60">
    <property type="entry name" value="Homeodomain-like"/>
    <property type="match status" value="1"/>
</dbReference>
<evidence type="ECO:0000256" key="5">
    <source>
        <dbReference type="PROSITE-ProRule" id="PRU00108"/>
    </source>
</evidence>
<dbReference type="SUPFAM" id="SSF46689">
    <property type="entry name" value="Homeodomain-like"/>
    <property type="match status" value="1"/>
</dbReference>
<evidence type="ECO:0000256" key="3">
    <source>
        <dbReference type="ARBA" id="ARBA00023155"/>
    </source>
</evidence>
<evidence type="ECO:0000256" key="7">
    <source>
        <dbReference type="SAM" id="MobiDB-lite"/>
    </source>
</evidence>
<dbReference type="STRING" id="6182.A0A4Z2DMX8"/>
<accession>A0A4Z2DMX8</accession>
<evidence type="ECO:0000256" key="4">
    <source>
        <dbReference type="ARBA" id="ARBA00023242"/>
    </source>
</evidence>
<comment type="caution">
    <text evidence="9">The sequence shown here is derived from an EMBL/GenBank/DDBJ whole genome shotgun (WGS) entry which is preliminary data.</text>
</comment>
<proteinExistence type="predicted"/>
<dbReference type="Pfam" id="PF00046">
    <property type="entry name" value="Homeodomain"/>
    <property type="match status" value="1"/>
</dbReference>
<dbReference type="EMBL" id="SKCS01000084">
    <property type="protein sequence ID" value="TNN17875.1"/>
    <property type="molecule type" value="Genomic_DNA"/>
</dbReference>
<comment type="subcellular location">
    <subcellularLocation>
        <location evidence="1 5 6">Nucleus</location>
    </subcellularLocation>
</comment>
<evidence type="ECO:0000256" key="1">
    <source>
        <dbReference type="ARBA" id="ARBA00004123"/>
    </source>
</evidence>
<keyword evidence="2 5" id="KW-0238">DNA-binding</keyword>
<protein>
    <submittedName>
        <fullName evidence="9">Homeobox protein SMOX-6</fullName>
    </submittedName>
</protein>
<dbReference type="FunFam" id="1.10.10.60:FF:000081">
    <property type="entry name" value="Empty spiracles homeobox 2"/>
    <property type="match status" value="1"/>
</dbReference>
<dbReference type="PROSITE" id="PS50071">
    <property type="entry name" value="HOMEOBOX_2"/>
    <property type="match status" value="1"/>
</dbReference>
<feature type="region of interest" description="Disordered" evidence="7">
    <location>
        <begin position="300"/>
        <end position="327"/>
    </location>
</feature>
<evidence type="ECO:0000313" key="9">
    <source>
        <dbReference type="EMBL" id="TNN17875.1"/>
    </source>
</evidence>
<evidence type="ECO:0000313" key="10">
    <source>
        <dbReference type="Proteomes" id="UP000311919"/>
    </source>
</evidence>
<dbReference type="GO" id="GO:0000978">
    <property type="term" value="F:RNA polymerase II cis-regulatory region sequence-specific DNA binding"/>
    <property type="evidence" value="ECO:0007669"/>
    <property type="project" value="TreeGrafter"/>
</dbReference>